<accession>A0A3R9JIZ4</accession>
<organism evidence="2 3">
    <name type="scientific">Streptococcus mitis</name>
    <dbReference type="NCBI Taxonomy" id="28037"/>
    <lineage>
        <taxon>Bacteria</taxon>
        <taxon>Bacillati</taxon>
        <taxon>Bacillota</taxon>
        <taxon>Bacilli</taxon>
        <taxon>Lactobacillales</taxon>
        <taxon>Streptococcaceae</taxon>
        <taxon>Streptococcus</taxon>
        <taxon>Streptococcus mitis group</taxon>
    </lineage>
</organism>
<keyword evidence="1" id="KW-1133">Transmembrane helix</keyword>
<feature type="transmembrane region" description="Helical" evidence="1">
    <location>
        <begin position="46"/>
        <end position="68"/>
    </location>
</feature>
<comment type="caution">
    <text evidence="2">The sequence shown here is derived from an EMBL/GenBank/DDBJ whole genome shotgun (WGS) entry which is preliminary data.</text>
</comment>
<sequence length="119" mass="13712">MKSNSLFFFNGIFALTCSPIIAYAFFYRWEIRFINGALRFVDKPAWAFSVNLISFIFLICSILAIFIYRKESNGRKKSCLFLLVASITGFIPFLSFFSAIFALISGILYLVDFNRLVKK</sequence>
<keyword evidence="1" id="KW-0472">Membrane</keyword>
<dbReference type="AlphaFoldDB" id="A0A3R9JIZ4"/>
<evidence type="ECO:0000313" key="2">
    <source>
        <dbReference type="EMBL" id="RSI79173.1"/>
    </source>
</evidence>
<gene>
    <name evidence="2" type="ORF">D8856_00980</name>
</gene>
<name>A0A3R9JIZ4_STRMT</name>
<protein>
    <recommendedName>
        <fullName evidence="4">Insulin activator factor</fullName>
    </recommendedName>
</protein>
<proteinExistence type="predicted"/>
<dbReference type="EMBL" id="RJNQ01000002">
    <property type="protein sequence ID" value="RSI79173.1"/>
    <property type="molecule type" value="Genomic_DNA"/>
</dbReference>
<feature type="transmembrane region" description="Helical" evidence="1">
    <location>
        <begin position="80"/>
        <end position="111"/>
    </location>
</feature>
<dbReference type="RefSeq" id="WP_125827218.1">
    <property type="nucleotide sequence ID" value="NZ_RJNQ01000002.1"/>
</dbReference>
<evidence type="ECO:0000313" key="3">
    <source>
        <dbReference type="Proteomes" id="UP000272928"/>
    </source>
</evidence>
<evidence type="ECO:0008006" key="4">
    <source>
        <dbReference type="Google" id="ProtNLM"/>
    </source>
</evidence>
<feature type="transmembrane region" description="Helical" evidence="1">
    <location>
        <begin position="7"/>
        <end position="26"/>
    </location>
</feature>
<evidence type="ECO:0000256" key="1">
    <source>
        <dbReference type="SAM" id="Phobius"/>
    </source>
</evidence>
<reference evidence="2 3" key="1">
    <citation type="submission" date="2018-11" db="EMBL/GenBank/DDBJ databases">
        <title>Species Designations Belie Phenotypic and Genotypic Heterogeneity in Oral Streptococci.</title>
        <authorList>
            <person name="Velsko I."/>
        </authorList>
    </citation>
    <scope>NUCLEOTIDE SEQUENCE [LARGE SCALE GENOMIC DNA]</scope>
    <source>
        <strain evidence="2 3">BCA16</strain>
    </source>
</reference>
<dbReference type="Proteomes" id="UP000272928">
    <property type="component" value="Unassembled WGS sequence"/>
</dbReference>
<keyword evidence="1" id="KW-0812">Transmembrane</keyword>